<dbReference type="PANTHER" id="PTHR10039">
    <property type="entry name" value="AMELOGENIN"/>
    <property type="match status" value="1"/>
</dbReference>
<keyword evidence="1" id="KW-0677">Repeat</keyword>
<organism evidence="3 4">
    <name type="scientific">Piloderma croceum (strain F 1598)</name>
    <dbReference type="NCBI Taxonomy" id="765440"/>
    <lineage>
        <taxon>Eukaryota</taxon>
        <taxon>Fungi</taxon>
        <taxon>Dikarya</taxon>
        <taxon>Basidiomycota</taxon>
        <taxon>Agaricomycotina</taxon>
        <taxon>Agaricomycetes</taxon>
        <taxon>Agaricomycetidae</taxon>
        <taxon>Atheliales</taxon>
        <taxon>Atheliaceae</taxon>
        <taxon>Piloderma</taxon>
    </lineage>
</organism>
<keyword evidence="4" id="KW-1185">Reference proteome</keyword>
<dbReference type="HOGENOM" id="CLU_000288_34_5_1"/>
<dbReference type="Pfam" id="PF24883">
    <property type="entry name" value="NPHP3_N"/>
    <property type="match status" value="1"/>
</dbReference>
<reference evidence="3 4" key="1">
    <citation type="submission" date="2014-04" db="EMBL/GenBank/DDBJ databases">
        <authorList>
            <consortium name="DOE Joint Genome Institute"/>
            <person name="Kuo A."/>
            <person name="Tarkka M."/>
            <person name="Buscot F."/>
            <person name="Kohler A."/>
            <person name="Nagy L.G."/>
            <person name="Floudas D."/>
            <person name="Copeland A."/>
            <person name="Barry K.W."/>
            <person name="Cichocki N."/>
            <person name="Veneault-Fourrey C."/>
            <person name="LaButti K."/>
            <person name="Lindquist E.A."/>
            <person name="Lipzen A."/>
            <person name="Lundell T."/>
            <person name="Morin E."/>
            <person name="Murat C."/>
            <person name="Sun H."/>
            <person name="Tunlid A."/>
            <person name="Henrissat B."/>
            <person name="Grigoriev I.V."/>
            <person name="Hibbett D.S."/>
            <person name="Martin F."/>
            <person name="Nordberg H.P."/>
            <person name="Cantor M.N."/>
            <person name="Hua S.X."/>
        </authorList>
    </citation>
    <scope>NUCLEOTIDE SEQUENCE [LARGE SCALE GENOMIC DNA]</scope>
    <source>
        <strain evidence="3 4">F 1598</strain>
    </source>
</reference>
<sequence>MTIRSIVVNHLQSVFEHDNVAVVWIYCNYKVAQTPLNLVASLLKRLVQRHSAISLNVKSFHDIHKVNSARPTLNDFMDTLRSEIGMYSKVFVIVDALDECLQGDGTRAVLLAQLQSLPSTVNLMVTSRYPSSITRDGSATRCLEIRAHNDDVRRYVLGRIPREYRLATHINGHATLQAEIIDKIVENMGGMSVS</sequence>
<dbReference type="PANTHER" id="PTHR10039:SF15">
    <property type="entry name" value="NACHT DOMAIN-CONTAINING PROTEIN"/>
    <property type="match status" value="1"/>
</dbReference>
<feature type="domain" description="Nephrocystin 3-like N-terminal" evidence="2">
    <location>
        <begin position="3"/>
        <end position="128"/>
    </location>
</feature>
<evidence type="ECO:0000259" key="2">
    <source>
        <dbReference type="Pfam" id="PF24883"/>
    </source>
</evidence>
<protein>
    <recommendedName>
        <fullName evidence="2">Nephrocystin 3-like N-terminal domain-containing protein</fullName>
    </recommendedName>
</protein>
<reference evidence="4" key="2">
    <citation type="submission" date="2015-01" db="EMBL/GenBank/DDBJ databases">
        <title>Evolutionary Origins and Diversification of the Mycorrhizal Mutualists.</title>
        <authorList>
            <consortium name="DOE Joint Genome Institute"/>
            <consortium name="Mycorrhizal Genomics Consortium"/>
            <person name="Kohler A."/>
            <person name="Kuo A."/>
            <person name="Nagy L.G."/>
            <person name="Floudas D."/>
            <person name="Copeland A."/>
            <person name="Barry K.W."/>
            <person name="Cichocki N."/>
            <person name="Veneault-Fourrey C."/>
            <person name="LaButti K."/>
            <person name="Lindquist E.A."/>
            <person name="Lipzen A."/>
            <person name="Lundell T."/>
            <person name="Morin E."/>
            <person name="Murat C."/>
            <person name="Riley R."/>
            <person name="Ohm R."/>
            <person name="Sun H."/>
            <person name="Tunlid A."/>
            <person name="Henrissat B."/>
            <person name="Grigoriev I.V."/>
            <person name="Hibbett D.S."/>
            <person name="Martin F."/>
        </authorList>
    </citation>
    <scope>NUCLEOTIDE SEQUENCE [LARGE SCALE GENOMIC DNA]</scope>
    <source>
        <strain evidence="4">F 1598</strain>
    </source>
</reference>
<dbReference type="InterPro" id="IPR027417">
    <property type="entry name" value="P-loop_NTPase"/>
</dbReference>
<gene>
    <name evidence="3" type="ORF">PILCRDRAFT_111027</name>
</gene>
<evidence type="ECO:0000313" key="3">
    <source>
        <dbReference type="EMBL" id="KIM92066.1"/>
    </source>
</evidence>
<dbReference type="STRING" id="765440.A0A0C3GNF4"/>
<dbReference type="OrthoDB" id="7464126at2759"/>
<accession>A0A0C3GNF4</accession>
<dbReference type="AlphaFoldDB" id="A0A0C3GNF4"/>
<dbReference type="EMBL" id="KN832970">
    <property type="protein sequence ID" value="KIM92066.1"/>
    <property type="molecule type" value="Genomic_DNA"/>
</dbReference>
<dbReference type="InterPro" id="IPR056884">
    <property type="entry name" value="NPHP3-like_N"/>
</dbReference>
<dbReference type="Gene3D" id="3.40.50.300">
    <property type="entry name" value="P-loop containing nucleotide triphosphate hydrolases"/>
    <property type="match status" value="1"/>
</dbReference>
<name>A0A0C3GNF4_PILCF</name>
<dbReference type="InParanoid" id="A0A0C3GNF4"/>
<evidence type="ECO:0000313" key="4">
    <source>
        <dbReference type="Proteomes" id="UP000054166"/>
    </source>
</evidence>
<proteinExistence type="predicted"/>
<dbReference type="Proteomes" id="UP000054166">
    <property type="component" value="Unassembled WGS sequence"/>
</dbReference>
<evidence type="ECO:0000256" key="1">
    <source>
        <dbReference type="ARBA" id="ARBA00022737"/>
    </source>
</evidence>